<keyword evidence="4 8" id="KW-0812">Transmembrane</keyword>
<dbReference type="Proteomes" id="UP000054558">
    <property type="component" value="Unassembled WGS sequence"/>
</dbReference>
<feature type="transmembrane region" description="Helical" evidence="8">
    <location>
        <begin position="498"/>
        <end position="516"/>
    </location>
</feature>
<dbReference type="HAMAP" id="MF_00038">
    <property type="entry name" value="MraY"/>
    <property type="match status" value="1"/>
</dbReference>
<evidence type="ECO:0000313" key="10">
    <source>
        <dbReference type="Proteomes" id="UP000054558"/>
    </source>
</evidence>
<name>A0A1Y1IU55_KLENI</name>
<dbReference type="InterPro" id="IPR003524">
    <property type="entry name" value="PNAcMuramoyl-5peptid_Trfase"/>
</dbReference>
<evidence type="ECO:0000256" key="7">
    <source>
        <dbReference type="SAM" id="MobiDB-lite"/>
    </source>
</evidence>
<feature type="region of interest" description="Disordered" evidence="7">
    <location>
        <begin position="103"/>
        <end position="164"/>
    </location>
</feature>
<organism evidence="9 10">
    <name type="scientific">Klebsormidium nitens</name>
    <name type="common">Green alga</name>
    <name type="synonym">Ulothrix nitens</name>
    <dbReference type="NCBI Taxonomy" id="105231"/>
    <lineage>
        <taxon>Eukaryota</taxon>
        <taxon>Viridiplantae</taxon>
        <taxon>Streptophyta</taxon>
        <taxon>Klebsormidiophyceae</taxon>
        <taxon>Klebsormidiales</taxon>
        <taxon>Klebsormidiaceae</taxon>
        <taxon>Klebsormidium</taxon>
    </lineage>
</organism>
<dbReference type="OrthoDB" id="2020675at2759"/>
<evidence type="ECO:0000256" key="2">
    <source>
        <dbReference type="ARBA" id="ARBA00005583"/>
    </source>
</evidence>
<proteinExistence type="inferred from homology"/>
<feature type="compositionally biased region" description="Basic and acidic residues" evidence="7">
    <location>
        <begin position="143"/>
        <end position="164"/>
    </location>
</feature>
<comment type="subcellular location">
    <subcellularLocation>
        <location evidence="1">Membrane</location>
        <topology evidence="1">Multi-pass membrane protein</topology>
    </subcellularLocation>
</comment>
<keyword evidence="6 8" id="KW-0472">Membrane</keyword>
<dbReference type="PROSITE" id="PS01347">
    <property type="entry name" value="MRAY_1"/>
    <property type="match status" value="1"/>
</dbReference>
<evidence type="ECO:0000256" key="4">
    <source>
        <dbReference type="ARBA" id="ARBA00022692"/>
    </source>
</evidence>
<dbReference type="PANTHER" id="PTHR22926:SF5">
    <property type="entry name" value="PHOSPHO-N-ACETYLMURAMOYL-PENTAPEPTIDE-TRANSFERASE HOMOLOG"/>
    <property type="match status" value="1"/>
</dbReference>
<dbReference type="Pfam" id="PF10555">
    <property type="entry name" value="MraY_sig1"/>
    <property type="match status" value="1"/>
</dbReference>
<dbReference type="CDD" id="cd06852">
    <property type="entry name" value="GT_MraY"/>
    <property type="match status" value="1"/>
</dbReference>
<dbReference type="Pfam" id="PF00953">
    <property type="entry name" value="Glycos_transf_4"/>
    <property type="match status" value="1"/>
</dbReference>
<keyword evidence="5 8" id="KW-1133">Transmembrane helix</keyword>
<dbReference type="STRING" id="105231.A0A1Y1IU55"/>
<sequence>MAGASITAQRLLFFHGLFPQPGSDEQASMQPSVLGCPLPAPPVAAEKQKASRQMVAAPAPAFAKMSRAVGWTSAAGRLQCCSGQADSGDGEHTDAGLHHEEHSMHGAGEEADREEAAAAALGGSLKEESEDAGGVMPVADNSSTKKEKGARPAGSKVDKGGGKWKSLELGKKGAQIRAGLASEILSEIEEEVRLQRAAQAVAARAVEWEDSLDAVLEPVLAIPGAPSAAGLAAALLVTVTLADAHAWRFIRRPLPFNFLLTPFLTAAVLAGVAGFVALPLLRKLKARQVIRREGPRAHYAKAGTPTMGGLYFVPAGVAVACALDWGSNDVLVACCAVALFGGIGLLDDVLKVVLDHNDGLPGRLKLAAQVVAGWGLVTLLLIKEPAQYSAKTSVQLAAGVLLVVGLHAPGQHWRQRALTYVRDDLPATLLHLPALGEPGASAALWLPAQLFAGLATFCFAAMSNALNLTDGLDGLAAGTAAIAYTGMALAVLPISPALGRFGVAMAGACCGFLLLNRHKAAVFMGDTGSLALGAGLAAMATAAGMFLPLLLISGVFVAETVSVIAQVSYFKWTRTRTGKGERLFRMAPLHHHMELSGMEETQVVSRLYVVGFICALAGACLGIACI</sequence>
<dbReference type="GO" id="GO:0005886">
    <property type="term" value="C:plasma membrane"/>
    <property type="evidence" value="ECO:0000318"/>
    <property type="project" value="GO_Central"/>
</dbReference>
<evidence type="ECO:0000313" key="9">
    <source>
        <dbReference type="EMBL" id="GAQ93109.1"/>
    </source>
</evidence>
<dbReference type="GO" id="GO:0044038">
    <property type="term" value="P:cell wall macromolecule biosynthetic process"/>
    <property type="evidence" value="ECO:0000318"/>
    <property type="project" value="GO_Central"/>
</dbReference>
<evidence type="ECO:0000256" key="1">
    <source>
        <dbReference type="ARBA" id="ARBA00004141"/>
    </source>
</evidence>
<comment type="similarity">
    <text evidence="2">Belongs to the glycosyltransferase 4 family. MraY subfamily.</text>
</comment>
<dbReference type="AlphaFoldDB" id="A0A1Y1IU55"/>
<dbReference type="GO" id="GO:0071555">
    <property type="term" value="P:cell wall organization"/>
    <property type="evidence" value="ECO:0000318"/>
    <property type="project" value="GO_Central"/>
</dbReference>
<keyword evidence="3 9" id="KW-0808">Transferase</keyword>
<dbReference type="PANTHER" id="PTHR22926">
    <property type="entry name" value="PHOSPHO-N-ACETYLMURAMOYL-PENTAPEPTIDE-TRANSFERASE"/>
    <property type="match status" value="1"/>
</dbReference>
<evidence type="ECO:0000256" key="8">
    <source>
        <dbReference type="SAM" id="Phobius"/>
    </source>
</evidence>
<evidence type="ECO:0000256" key="3">
    <source>
        <dbReference type="ARBA" id="ARBA00022679"/>
    </source>
</evidence>
<protein>
    <submittedName>
        <fullName evidence="9">Phospho-N-acetylmuramoyl-pentapeptide-transferase</fullName>
    </submittedName>
</protein>
<keyword evidence="10" id="KW-1185">Reference proteome</keyword>
<accession>A0A1Y1IU55</accession>
<feature type="transmembrane region" description="Helical" evidence="8">
    <location>
        <begin position="528"/>
        <end position="552"/>
    </location>
</feature>
<evidence type="ECO:0000256" key="5">
    <source>
        <dbReference type="ARBA" id="ARBA00022989"/>
    </source>
</evidence>
<dbReference type="InterPro" id="IPR018480">
    <property type="entry name" value="PNAcMuramoyl-5peptid_Trfase_CS"/>
</dbReference>
<dbReference type="PROSITE" id="PS01348">
    <property type="entry name" value="MRAY_2"/>
    <property type="match status" value="1"/>
</dbReference>
<gene>
    <name evidence="9" type="ORF">KFL_013050010</name>
</gene>
<feature type="transmembrane region" description="Helical" evidence="8">
    <location>
        <begin position="607"/>
        <end position="625"/>
    </location>
</feature>
<reference evidence="9 10" key="1">
    <citation type="journal article" date="2014" name="Nat. Commun.">
        <title>Klebsormidium flaccidum genome reveals primary factors for plant terrestrial adaptation.</title>
        <authorList>
            <person name="Hori K."/>
            <person name="Maruyama F."/>
            <person name="Fujisawa T."/>
            <person name="Togashi T."/>
            <person name="Yamamoto N."/>
            <person name="Seo M."/>
            <person name="Sato S."/>
            <person name="Yamada T."/>
            <person name="Mori H."/>
            <person name="Tajima N."/>
            <person name="Moriyama T."/>
            <person name="Ikeuchi M."/>
            <person name="Watanabe M."/>
            <person name="Wada H."/>
            <person name="Kobayashi K."/>
            <person name="Saito M."/>
            <person name="Masuda T."/>
            <person name="Sasaki-Sekimoto Y."/>
            <person name="Mashiguchi K."/>
            <person name="Awai K."/>
            <person name="Shimojima M."/>
            <person name="Masuda S."/>
            <person name="Iwai M."/>
            <person name="Nobusawa T."/>
            <person name="Narise T."/>
            <person name="Kondo S."/>
            <person name="Saito H."/>
            <person name="Sato R."/>
            <person name="Murakawa M."/>
            <person name="Ihara Y."/>
            <person name="Oshima-Yamada Y."/>
            <person name="Ohtaka K."/>
            <person name="Satoh M."/>
            <person name="Sonobe K."/>
            <person name="Ishii M."/>
            <person name="Ohtani R."/>
            <person name="Kanamori-Sato M."/>
            <person name="Honoki R."/>
            <person name="Miyazaki D."/>
            <person name="Mochizuki H."/>
            <person name="Umetsu J."/>
            <person name="Higashi K."/>
            <person name="Shibata D."/>
            <person name="Kamiya Y."/>
            <person name="Sato N."/>
            <person name="Nakamura Y."/>
            <person name="Tabata S."/>
            <person name="Ida S."/>
            <person name="Kurokawa K."/>
            <person name="Ohta H."/>
        </authorList>
    </citation>
    <scope>NUCLEOTIDE SEQUENCE [LARGE SCALE GENOMIC DNA]</scope>
    <source>
        <strain evidence="9 10">NIES-2285</strain>
    </source>
</reference>
<dbReference type="EMBL" id="DF238254">
    <property type="protein sequence ID" value="GAQ93109.1"/>
    <property type="molecule type" value="Genomic_DNA"/>
</dbReference>
<dbReference type="InterPro" id="IPR000715">
    <property type="entry name" value="Glycosyl_transferase_4"/>
</dbReference>
<feature type="compositionally biased region" description="Basic and acidic residues" evidence="7">
    <location>
        <begin position="103"/>
        <end position="116"/>
    </location>
</feature>
<evidence type="ECO:0000256" key="6">
    <source>
        <dbReference type="ARBA" id="ARBA00023136"/>
    </source>
</evidence>
<dbReference type="GO" id="GO:0016780">
    <property type="term" value="F:phosphotransferase activity, for other substituted phosphate groups"/>
    <property type="evidence" value="ECO:0000318"/>
    <property type="project" value="GO_Central"/>
</dbReference>
<feature type="transmembrane region" description="Helical" evidence="8">
    <location>
        <begin position="474"/>
        <end position="492"/>
    </location>
</feature>
<feature type="transmembrane region" description="Helical" evidence="8">
    <location>
        <begin position="259"/>
        <end position="282"/>
    </location>
</feature>
<dbReference type="GO" id="GO:0008963">
    <property type="term" value="F:phospho-N-acetylmuramoyl-pentapeptide-transferase activity"/>
    <property type="evidence" value="ECO:0007669"/>
    <property type="project" value="InterPro"/>
</dbReference>